<dbReference type="PANTHER" id="PTHR11808">
    <property type="entry name" value="TRANS-SULFURATION ENZYME FAMILY MEMBER"/>
    <property type="match status" value="1"/>
</dbReference>
<proteinExistence type="inferred from homology"/>
<dbReference type="GO" id="GO:0019343">
    <property type="term" value="P:cysteine biosynthetic process via cystathionine"/>
    <property type="evidence" value="ECO:0007669"/>
    <property type="project" value="TreeGrafter"/>
</dbReference>
<dbReference type="Gene3D" id="3.90.1150.10">
    <property type="entry name" value="Aspartate Aminotransferase, domain 1"/>
    <property type="match status" value="1"/>
</dbReference>
<organism evidence="5">
    <name type="scientific">Thermorudis peleae</name>
    <dbReference type="NCBI Taxonomy" id="1382356"/>
    <lineage>
        <taxon>Bacteria</taxon>
        <taxon>Pseudomonadati</taxon>
        <taxon>Thermomicrobiota</taxon>
        <taxon>Thermomicrobia</taxon>
        <taxon>Thermomicrobia incertae sedis</taxon>
        <taxon>Thermorudis</taxon>
    </lineage>
</organism>
<dbReference type="EMBL" id="DSIY01000300">
    <property type="protein sequence ID" value="HEG92313.1"/>
    <property type="molecule type" value="Genomic_DNA"/>
</dbReference>
<reference evidence="5" key="1">
    <citation type="journal article" date="2020" name="mSystems">
        <title>Genome- and Community-Level Interaction Insights into Carbon Utilization and Element Cycling Functions of Hydrothermarchaeota in Hydrothermal Sediment.</title>
        <authorList>
            <person name="Zhou Z."/>
            <person name="Liu Y."/>
            <person name="Xu W."/>
            <person name="Pan J."/>
            <person name="Luo Z.H."/>
            <person name="Li M."/>
        </authorList>
    </citation>
    <scope>NUCLEOTIDE SEQUENCE [LARGE SCALE GENOMIC DNA]</scope>
    <source>
        <strain evidence="5">SpSt-210</strain>
    </source>
</reference>
<evidence type="ECO:0000256" key="1">
    <source>
        <dbReference type="ARBA" id="ARBA00001933"/>
    </source>
</evidence>
<evidence type="ECO:0000256" key="4">
    <source>
        <dbReference type="RuleBase" id="RU362118"/>
    </source>
</evidence>
<dbReference type="InterPro" id="IPR015421">
    <property type="entry name" value="PyrdxlP-dep_Trfase_major"/>
</dbReference>
<dbReference type="GO" id="GO:0004123">
    <property type="term" value="F:cystathionine gamma-lyase activity"/>
    <property type="evidence" value="ECO:0007669"/>
    <property type="project" value="TreeGrafter"/>
</dbReference>
<evidence type="ECO:0000256" key="3">
    <source>
        <dbReference type="PIRSR" id="PIRSR001434-2"/>
    </source>
</evidence>
<dbReference type="InterPro" id="IPR054542">
    <property type="entry name" value="Cys_met_metab_PP"/>
</dbReference>
<dbReference type="CDD" id="cd00614">
    <property type="entry name" value="CGS_like"/>
    <property type="match status" value="1"/>
</dbReference>
<dbReference type="AlphaFoldDB" id="A0A831TKD1"/>
<gene>
    <name evidence="5" type="ORF">ENP34_12905</name>
</gene>
<dbReference type="SUPFAM" id="SSF53383">
    <property type="entry name" value="PLP-dependent transferases"/>
    <property type="match status" value="1"/>
</dbReference>
<dbReference type="PANTHER" id="PTHR11808:SF85">
    <property type="entry name" value="CYSTATHIONINE GAMMA-LYASE-RELATED"/>
    <property type="match status" value="1"/>
</dbReference>
<name>A0A831TKD1_9BACT</name>
<dbReference type="PIRSF" id="PIRSF001434">
    <property type="entry name" value="CGS"/>
    <property type="match status" value="1"/>
</dbReference>
<evidence type="ECO:0000256" key="2">
    <source>
        <dbReference type="ARBA" id="ARBA00022898"/>
    </source>
</evidence>
<comment type="similarity">
    <text evidence="4">Belongs to the trans-sulfuration enzymes family.</text>
</comment>
<dbReference type="InterPro" id="IPR015422">
    <property type="entry name" value="PyrdxlP-dep_Trfase_small"/>
</dbReference>
<dbReference type="GO" id="GO:0030170">
    <property type="term" value="F:pyridoxal phosphate binding"/>
    <property type="evidence" value="ECO:0007669"/>
    <property type="project" value="InterPro"/>
</dbReference>
<protein>
    <submittedName>
        <fullName evidence="5">PLP-dependent transferase</fullName>
    </submittedName>
</protein>
<comment type="caution">
    <text evidence="5">The sequence shown here is derived from an EMBL/GenBank/DDBJ whole genome shotgun (WGS) entry which is preliminary data.</text>
</comment>
<accession>A0A831TKD1</accession>
<dbReference type="Gene3D" id="3.40.640.10">
    <property type="entry name" value="Type I PLP-dependent aspartate aminotransferase-like (Major domain)"/>
    <property type="match status" value="1"/>
</dbReference>
<evidence type="ECO:0000313" key="5">
    <source>
        <dbReference type="EMBL" id="HEG92313.1"/>
    </source>
</evidence>
<dbReference type="PROSITE" id="PS00868">
    <property type="entry name" value="CYS_MET_METAB_PP"/>
    <property type="match status" value="1"/>
</dbReference>
<keyword evidence="5" id="KW-0808">Transferase</keyword>
<dbReference type="InterPro" id="IPR015424">
    <property type="entry name" value="PyrdxlP-dep_Trfase"/>
</dbReference>
<keyword evidence="2 3" id="KW-0663">Pyridoxal phosphate</keyword>
<comment type="cofactor">
    <cofactor evidence="1 4">
        <name>pyridoxal 5'-phosphate</name>
        <dbReference type="ChEBI" id="CHEBI:597326"/>
    </cofactor>
</comment>
<dbReference type="GO" id="GO:0005737">
    <property type="term" value="C:cytoplasm"/>
    <property type="evidence" value="ECO:0007669"/>
    <property type="project" value="TreeGrafter"/>
</dbReference>
<dbReference type="FunFam" id="3.40.640.10:FF:000046">
    <property type="entry name" value="Cystathionine gamma-lyase"/>
    <property type="match status" value="1"/>
</dbReference>
<dbReference type="Pfam" id="PF01053">
    <property type="entry name" value="Cys_Met_Meta_PP"/>
    <property type="match status" value="1"/>
</dbReference>
<dbReference type="InterPro" id="IPR000277">
    <property type="entry name" value="Cys/Met-Metab_PyrdxlP-dep_enz"/>
</dbReference>
<dbReference type="GO" id="GO:0019346">
    <property type="term" value="P:transsulfuration"/>
    <property type="evidence" value="ECO:0007669"/>
    <property type="project" value="InterPro"/>
</dbReference>
<feature type="modified residue" description="N6-(pyridoxal phosphate)lysine" evidence="3">
    <location>
        <position position="214"/>
    </location>
</feature>
<sequence length="401" mass="43737">MADTRRQHLKLASRAVHAGERPGPRDFVPVVTPIYPGSTFIYEDLDQMDAALGGAEGVFVYTRYGNPTTQALETAVASLEEQEAALALGSGMAALNVTILASVEAGDRVVASRDLYGQTITLLNAIYSSLGVETTFVDALDLDQVEHALARGRVRLVLCETISNPLLRVTDIPALAELAHRYGARLAVDNTFATPYLLRPGTLGADYVIHSATKYLGGHGDVTGGVVATTADRRWELNEINKAIGSILGPFESWLVLRGIKTLPLRMQRQCENAARVARWLAEHPAVERVYYPGLEIHESHRTARELFPNGLYGAMVAFDIRDGTRERVFRFLRGLRLIVPATTLGDVYTEVLYPVMASHRGLSPEQRQAIGIGEGLVRISVGIEDPDDIIADLEQALAQV</sequence>
<dbReference type="GO" id="GO:0016740">
    <property type="term" value="F:transferase activity"/>
    <property type="evidence" value="ECO:0007669"/>
    <property type="project" value="UniProtKB-KW"/>
</dbReference>